<evidence type="ECO:0000256" key="6">
    <source>
        <dbReference type="RuleBase" id="RU363041"/>
    </source>
</evidence>
<comment type="similarity">
    <text evidence="2 6">Belongs to the 4-toluene sulfonate uptake permease (TSUP) (TC 2.A.102) family.</text>
</comment>
<dbReference type="EMBL" id="BDJL01000001">
    <property type="protein sequence ID" value="GAV24092.1"/>
    <property type="molecule type" value="Genomic_DNA"/>
</dbReference>
<dbReference type="InterPro" id="IPR051598">
    <property type="entry name" value="TSUP/Inactive_protease-like"/>
</dbReference>
<comment type="caution">
    <text evidence="7">The sequence shown here is derived from an EMBL/GenBank/DDBJ whole genome shotgun (WGS) entry which is preliminary data.</text>
</comment>
<feature type="transmembrane region" description="Helical" evidence="6">
    <location>
        <begin position="180"/>
        <end position="197"/>
    </location>
</feature>
<dbReference type="Proteomes" id="UP000187338">
    <property type="component" value="Unassembled WGS sequence"/>
</dbReference>
<sequence>MVGFILAGFITGLSIGLTGVGGGSILAPLLLLLGVAPGQVVGNDLVFASITKGIALYPYKKENKINFSTAKKLLYGSIPGGITGVLILEHLKKTAGSSALLTHVLAGLIIAVSIISLLKEFLNFKGSLLSLPPENWGVILTGFVTGIMVGLTSVGAGILVGLYLYMTGKFDSRELVGTDIFHGLILALILGFFHFKFGNINPKILIYLILGSIPGALLGGKLNFYLSPKVVRVIFLTMTTALSLKILI</sequence>
<protein>
    <recommendedName>
        <fullName evidence="6">Probable membrane transporter protein</fullName>
    </recommendedName>
</protein>
<keyword evidence="3 6" id="KW-0812">Transmembrane</keyword>
<gene>
    <name evidence="7" type="ORF">ciss_00250</name>
</gene>
<dbReference type="GO" id="GO:0005886">
    <property type="term" value="C:plasma membrane"/>
    <property type="evidence" value="ECO:0007669"/>
    <property type="project" value="UniProtKB-SubCell"/>
</dbReference>
<feature type="transmembrane region" description="Helical" evidence="6">
    <location>
        <begin position="204"/>
        <end position="224"/>
    </location>
</feature>
<evidence type="ECO:0000256" key="1">
    <source>
        <dbReference type="ARBA" id="ARBA00004141"/>
    </source>
</evidence>
<feature type="transmembrane region" description="Helical" evidence="6">
    <location>
        <begin position="6"/>
        <end position="33"/>
    </location>
</feature>
<accession>A0A1L8CYT1</accession>
<dbReference type="Pfam" id="PF01925">
    <property type="entry name" value="TauE"/>
    <property type="match status" value="1"/>
</dbReference>
<dbReference type="AlphaFoldDB" id="A0A1L8CYT1"/>
<reference evidence="8" key="1">
    <citation type="submission" date="2016-12" db="EMBL/GenBank/DDBJ databases">
        <title>Draft Genome Sequences od Carboxydothermus pertinax and islandicus, Hydrogenogenic Carboxydotrophic Bacteria.</title>
        <authorList>
            <person name="Fukuyama Y."/>
            <person name="Ohmae K."/>
            <person name="Yoneda Y."/>
            <person name="Yoshida T."/>
            <person name="Sako Y."/>
        </authorList>
    </citation>
    <scope>NUCLEOTIDE SEQUENCE [LARGE SCALE GENOMIC DNA]</scope>
    <source>
        <strain evidence="8">SET</strain>
    </source>
</reference>
<evidence type="ECO:0000256" key="5">
    <source>
        <dbReference type="ARBA" id="ARBA00023136"/>
    </source>
</evidence>
<evidence type="ECO:0000256" key="3">
    <source>
        <dbReference type="ARBA" id="ARBA00022692"/>
    </source>
</evidence>
<dbReference type="PANTHER" id="PTHR43701">
    <property type="entry name" value="MEMBRANE TRANSPORTER PROTEIN MJ0441-RELATED"/>
    <property type="match status" value="1"/>
</dbReference>
<evidence type="ECO:0000313" key="7">
    <source>
        <dbReference type="EMBL" id="GAV24092.1"/>
    </source>
</evidence>
<proteinExistence type="inferred from homology"/>
<organism evidence="7 8">
    <name type="scientific">Carboxydothermus islandicus</name>
    <dbReference type="NCBI Taxonomy" id="661089"/>
    <lineage>
        <taxon>Bacteria</taxon>
        <taxon>Bacillati</taxon>
        <taxon>Bacillota</taxon>
        <taxon>Clostridia</taxon>
        <taxon>Thermoanaerobacterales</taxon>
        <taxon>Thermoanaerobacteraceae</taxon>
        <taxon>Carboxydothermus</taxon>
    </lineage>
</organism>
<evidence type="ECO:0000256" key="4">
    <source>
        <dbReference type="ARBA" id="ARBA00022989"/>
    </source>
</evidence>
<dbReference type="RefSeq" id="WP_075864316.1">
    <property type="nucleotide sequence ID" value="NZ_BDJL01000001.1"/>
</dbReference>
<evidence type="ECO:0000313" key="8">
    <source>
        <dbReference type="Proteomes" id="UP000187338"/>
    </source>
</evidence>
<feature type="transmembrane region" description="Helical" evidence="6">
    <location>
        <begin position="97"/>
        <end position="118"/>
    </location>
</feature>
<dbReference type="OrthoDB" id="5189995at2"/>
<keyword evidence="4 6" id="KW-1133">Transmembrane helix</keyword>
<dbReference type="STRING" id="661089.ciss_00250"/>
<dbReference type="InterPro" id="IPR002781">
    <property type="entry name" value="TM_pro_TauE-like"/>
</dbReference>
<dbReference type="PANTHER" id="PTHR43701:SF2">
    <property type="entry name" value="MEMBRANE TRANSPORTER PROTEIN YJNA-RELATED"/>
    <property type="match status" value="1"/>
</dbReference>
<evidence type="ECO:0000256" key="2">
    <source>
        <dbReference type="ARBA" id="ARBA00009142"/>
    </source>
</evidence>
<name>A0A1L8CYT1_9THEO</name>
<comment type="subcellular location">
    <subcellularLocation>
        <location evidence="6">Cell membrane</location>
        <topology evidence="6">Multi-pass membrane protein</topology>
    </subcellularLocation>
    <subcellularLocation>
        <location evidence="1">Membrane</location>
        <topology evidence="1">Multi-pass membrane protein</topology>
    </subcellularLocation>
</comment>
<keyword evidence="6" id="KW-1003">Cell membrane</keyword>
<feature type="transmembrane region" description="Helical" evidence="6">
    <location>
        <begin position="138"/>
        <end position="165"/>
    </location>
</feature>
<keyword evidence="8" id="KW-1185">Reference proteome</keyword>
<feature type="transmembrane region" description="Helical" evidence="6">
    <location>
        <begin position="230"/>
        <end position="247"/>
    </location>
</feature>
<keyword evidence="5 6" id="KW-0472">Membrane</keyword>